<evidence type="ECO:0000313" key="2">
    <source>
        <dbReference type="EMBL" id="KIA76631.1"/>
    </source>
</evidence>
<name>A0A0C1BZ07_9BACT</name>
<feature type="transmembrane region" description="Helical" evidence="1">
    <location>
        <begin position="210"/>
        <end position="239"/>
    </location>
</feature>
<organism evidence="2 3">
    <name type="scientific">Parachlamydia acanthamoebae</name>
    <dbReference type="NCBI Taxonomy" id="83552"/>
    <lineage>
        <taxon>Bacteria</taxon>
        <taxon>Pseudomonadati</taxon>
        <taxon>Chlamydiota</taxon>
        <taxon>Chlamydiia</taxon>
        <taxon>Parachlamydiales</taxon>
        <taxon>Parachlamydiaceae</taxon>
        <taxon>Parachlamydia</taxon>
    </lineage>
</organism>
<proteinExistence type="predicted"/>
<evidence type="ECO:0008006" key="4">
    <source>
        <dbReference type="Google" id="ProtNLM"/>
    </source>
</evidence>
<comment type="caution">
    <text evidence="2">The sequence shown here is derived from an EMBL/GenBank/DDBJ whole genome shotgun (WGS) entry which is preliminary data.</text>
</comment>
<dbReference type="AlphaFoldDB" id="A0A0C1BZ07"/>
<gene>
    <name evidence="2" type="ORF">DB43_AA00560</name>
</gene>
<dbReference type="EMBL" id="JSAM01000111">
    <property type="protein sequence ID" value="KIA76631.1"/>
    <property type="molecule type" value="Genomic_DNA"/>
</dbReference>
<sequence>MRLFDKKTTCLILAFCLPLLFFPKINLIKFSEKETAGIRLDDVILLGTFFILFWARFSLKTSLCKFEKWLFAVVGFSLFSFFCNRFLVSIDSLHVHSKIFYCLRILEYATFFYVGCFAYDFVSERKIMYGFLVWNLAIMAMQKVGLIGGFSSAGYGENTYRVTGIASFPSETGAILNLLFCYLVFDDFARKRIPIVIPRWLKTVYHKCAIFVQFVIFAIFVILSGSRIALAALLVPFMIKLKSLVSLKSIIIVASFLGCLSIGIAYLVVNTEGLRSDGLLSYKNIEIMKQVWEDIDIRAEPEIKKLETDEKFDQSWWMRMHKWCYALKIYLANPQCYLQGIGPGFAFPALDGGFLRILTENGLIGTFLYAGLFLSISKQSKQLTWMVIVFMVNMIFFDVYLAYKPMALLFLISGYAYARSLKEEPSYANFEAVQALA</sequence>
<protein>
    <recommendedName>
        <fullName evidence="4">O-antigen polymerase</fullName>
    </recommendedName>
</protein>
<dbReference type="PATRIC" id="fig|83552.4.peg.2280"/>
<feature type="transmembrane region" description="Helical" evidence="1">
    <location>
        <begin position="245"/>
        <end position="269"/>
    </location>
</feature>
<accession>A0A0C1BZ07</accession>
<keyword evidence="1" id="KW-0472">Membrane</keyword>
<evidence type="ECO:0000313" key="3">
    <source>
        <dbReference type="Proteomes" id="UP000031307"/>
    </source>
</evidence>
<feature type="transmembrane region" description="Helical" evidence="1">
    <location>
        <begin position="69"/>
        <end position="87"/>
    </location>
</feature>
<dbReference type="RefSeq" id="WP_013925767.1">
    <property type="nucleotide sequence ID" value="NZ_JSAM01000111.1"/>
</dbReference>
<dbReference type="Proteomes" id="UP000031307">
    <property type="component" value="Unassembled WGS sequence"/>
</dbReference>
<feature type="transmembrane region" description="Helical" evidence="1">
    <location>
        <begin position="172"/>
        <end position="189"/>
    </location>
</feature>
<evidence type="ECO:0000256" key="1">
    <source>
        <dbReference type="SAM" id="Phobius"/>
    </source>
</evidence>
<feature type="transmembrane region" description="Helical" evidence="1">
    <location>
        <begin position="131"/>
        <end position="152"/>
    </location>
</feature>
<feature type="transmembrane region" description="Helical" evidence="1">
    <location>
        <begin position="357"/>
        <end position="377"/>
    </location>
</feature>
<feature type="transmembrane region" description="Helical" evidence="1">
    <location>
        <begin position="37"/>
        <end position="57"/>
    </location>
</feature>
<keyword evidence="1" id="KW-1133">Transmembrane helix</keyword>
<feature type="transmembrane region" description="Helical" evidence="1">
    <location>
        <begin position="99"/>
        <end position="119"/>
    </location>
</feature>
<reference evidence="2 3" key="1">
    <citation type="journal article" date="2014" name="Mol. Biol. Evol.">
        <title>Massive expansion of Ubiquitination-related gene families within the Chlamydiae.</title>
        <authorList>
            <person name="Domman D."/>
            <person name="Collingro A."/>
            <person name="Lagkouvardos I."/>
            <person name="Gehre L."/>
            <person name="Weinmaier T."/>
            <person name="Rattei T."/>
            <person name="Subtil A."/>
            <person name="Horn M."/>
        </authorList>
    </citation>
    <scope>NUCLEOTIDE SEQUENCE [LARGE SCALE GENOMIC DNA]</scope>
    <source>
        <strain evidence="2 3">OEW1</strain>
    </source>
</reference>
<keyword evidence="1" id="KW-0812">Transmembrane</keyword>
<dbReference type="OMA" id="WEDIDIR"/>
<feature type="transmembrane region" description="Helical" evidence="1">
    <location>
        <begin position="383"/>
        <end position="403"/>
    </location>
</feature>